<accession>A0AAU8S197</accession>
<sequence>MKIGIKSILIFLLVFSFSKTNGQNIIEEYQKAQNDSIRIGKLDSDFLKYIETGYTLAKPENGKNISGVIIFLEDSGFENKNISAKQMYSQANKAGFAVLSVSTEIPLDFFFSNNSIIDAHKTIKNAFEKNYLPNKNVFLIGVGLSGHRALKYVEYIKKTQPKFSLNISGLIICDAPLDWVRQYNEGKRDRRINFEEGAVWEGTFSNYVLEKHLNGTPKSNLESYLDFSTYSYSDETDRHIQYFQEFPIRAYMEIAIEYWLEKKRKTTIDNNAPDMVGLIAQMKLAKNENAELKIIYPQDSKTEKKNTAATWISVDKDELMEWITIQCE</sequence>
<dbReference type="InterPro" id="IPR029058">
    <property type="entry name" value="AB_hydrolase_fold"/>
</dbReference>
<dbReference type="GeneID" id="78062349"/>
<dbReference type="KEGG" id="cbat:M666_16700"/>
<evidence type="ECO:0008006" key="3">
    <source>
        <dbReference type="Google" id="ProtNLM"/>
    </source>
</evidence>
<evidence type="ECO:0000313" key="2">
    <source>
        <dbReference type="Proteomes" id="UP000030786"/>
    </source>
</evidence>
<gene>
    <name evidence="1" type="ORF">M666_16700</name>
</gene>
<name>A0AAU8S197_9FLAO</name>
<dbReference type="AlphaFoldDB" id="A0AAU8S197"/>
<dbReference type="Proteomes" id="UP000030786">
    <property type="component" value="Chromosome"/>
</dbReference>
<organism evidence="1 2">
    <name type="scientific">Cellulophaga baltica 18</name>
    <dbReference type="NCBI Taxonomy" id="1348584"/>
    <lineage>
        <taxon>Bacteria</taxon>
        <taxon>Pseudomonadati</taxon>
        <taxon>Bacteroidota</taxon>
        <taxon>Flavobacteriia</taxon>
        <taxon>Flavobacteriales</taxon>
        <taxon>Flavobacteriaceae</taxon>
        <taxon>Cellulophaga</taxon>
    </lineage>
</organism>
<reference evidence="1 2" key="1">
    <citation type="journal article" date="2014" name="Environ. Microbiol.">
        <title>Contrasting genomic patterns and infection strategies of two co-existing Bacteroidetes podovirus genera.</title>
        <authorList>
            <person name="Holmfeldt K."/>
            <person name="Howard-Varona C."/>
            <person name="Solonenko N."/>
            <person name="Sullivan M.B."/>
        </authorList>
    </citation>
    <scope>NUCLEOTIDE SEQUENCE [LARGE SCALE GENOMIC DNA]</scope>
    <source>
        <strain evidence="1 2">18</strain>
    </source>
</reference>
<dbReference type="EMBL" id="CP009976">
    <property type="protein sequence ID" value="AIZ43050.1"/>
    <property type="molecule type" value="Genomic_DNA"/>
</dbReference>
<dbReference type="SUPFAM" id="SSF53474">
    <property type="entry name" value="alpha/beta-Hydrolases"/>
    <property type="match status" value="1"/>
</dbReference>
<evidence type="ECO:0000313" key="1">
    <source>
        <dbReference type="EMBL" id="AIZ43050.1"/>
    </source>
</evidence>
<proteinExistence type="predicted"/>
<dbReference type="RefSeq" id="WP_029446793.1">
    <property type="nucleotide sequence ID" value="NZ_CP009976.1"/>
</dbReference>
<protein>
    <recommendedName>
        <fullName evidence="3">Alpha/beta hydrolase</fullName>
    </recommendedName>
</protein>